<dbReference type="GO" id="GO:0008932">
    <property type="term" value="F:lytic endotransglycosylase activity"/>
    <property type="evidence" value="ECO:0007669"/>
    <property type="project" value="TreeGrafter"/>
</dbReference>
<dbReference type="Pfam" id="PF01476">
    <property type="entry name" value="LysM"/>
    <property type="match status" value="2"/>
</dbReference>
<dbReference type="PANTHER" id="PTHR33734:SF22">
    <property type="entry name" value="MEMBRANE-BOUND LYTIC MUREIN TRANSGLYCOSYLASE D"/>
    <property type="match status" value="1"/>
</dbReference>
<dbReference type="SUPFAM" id="SSF54106">
    <property type="entry name" value="LysM domain"/>
    <property type="match status" value="2"/>
</dbReference>
<dbReference type="EMBL" id="JARGYC010000069">
    <property type="protein sequence ID" value="MDF0602982.1"/>
    <property type="molecule type" value="Genomic_DNA"/>
</dbReference>
<dbReference type="Proteomes" id="UP001220964">
    <property type="component" value="Unassembled WGS sequence"/>
</dbReference>
<comment type="caution">
    <text evidence="4">The sequence shown here is derived from an EMBL/GenBank/DDBJ whole genome shotgun (WGS) entry which is preliminary data.</text>
</comment>
<dbReference type="SMART" id="SM00257">
    <property type="entry name" value="LysM"/>
    <property type="match status" value="2"/>
</dbReference>
<evidence type="ECO:0000313" key="5">
    <source>
        <dbReference type="Proteomes" id="UP001220964"/>
    </source>
</evidence>
<sequence>MPGRRLPLITAAAATLALTAGAAQAQTRCGATYTVSPGDTFYDIGQRCGVSLSLIAELNPDTDPRDLRVGEELRLSSRARNDDGSAPAPDSRPEQTDGTYQVQEGDTAWSIAQALGLSVIELMNQNPDLRPYSMAVGDVLDVPTGDRTAAIDIAPASGPVGTEVTIEARNLRPYDYVTIGVGERASEWRAIDQARTGEAGNLTATVDVPRRFDPGDQLIFVVDTDRGMTLKSLDFEVTARETDAPETVALEGRVMDGVECPVLRTPDGDRYALTSSDIAFTEGEYVEIAGTRADMSFCQQGQATIDVTEIREVSPPDDGDGDGRARVDSAFLRGAWAAETGNCARPAFDIYTEAGGGLAIGTSLEGYARTGDVETGLEGRFVFDRPEIVLAVERRGDDRLSVVAPDGDPVQFAGHDVGEPQVFTRC</sequence>
<feature type="region of interest" description="Disordered" evidence="1">
    <location>
        <begin position="74"/>
        <end position="98"/>
    </location>
</feature>
<dbReference type="PROSITE" id="PS51782">
    <property type="entry name" value="LYSM"/>
    <property type="match status" value="2"/>
</dbReference>
<feature type="chain" id="PRO_5042140462" evidence="2">
    <location>
        <begin position="26"/>
        <end position="426"/>
    </location>
</feature>
<evidence type="ECO:0000313" key="4">
    <source>
        <dbReference type="EMBL" id="MDF0602982.1"/>
    </source>
</evidence>
<gene>
    <name evidence="4" type="ORF">P1J78_19740</name>
</gene>
<name>A0AAE3NVN9_9RHOB</name>
<dbReference type="RefSeq" id="WP_275569106.1">
    <property type="nucleotide sequence ID" value="NZ_JARGYC010000069.1"/>
</dbReference>
<organism evidence="4 5">
    <name type="scientific">Psychromarinibacter sediminicola</name>
    <dbReference type="NCBI Taxonomy" id="3033385"/>
    <lineage>
        <taxon>Bacteria</taxon>
        <taxon>Pseudomonadati</taxon>
        <taxon>Pseudomonadota</taxon>
        <taxon>Alphaproteobacteria</taxon>
        <taxon>Rhodobacterales</taxon>
        <taxon>Paracoccaceae</taxon>
        <taxon>Psychromarinibacter</taxon>
    </lineage>
</organism>
<keyword evidence="2" id="KW-0732">Signal</keyword>
<feature type="compositionally biased region" description="Basic and acidic residues" evidence="1">
    <location>
        <begin position="74"/>
        <end position="83"/>
    </location>
</feature>
<dbReference type="PANTHER" id="PTHR33734">
    <property type="entry name" value="LYSM DOMAIN-CONTAINING GPI-ANCHORED PROTEIN 2"/>
    <property type="match status" value="1"/>
</dbReference>
<accession>A0AAE3NVN9</accession>
<protein>
    <submittedName>
        <fullName evidence="4">LysM peptidoglycan-binding domain-containing protein</fullName>
    </submittedName>
</protein>
<evidence type="ECO:0000256" key="2">
    <source>
        <dbReference type="SAM" id="SignalP"/>
    </source>
</evidence>
<dbReference type="CDD" id="cd00118">
    <property type="entry name" value="LysM"/>
    <property type="match status" value="2"/>
</dbReference>
<keyword evidence="5" id="KW-1185">Reference proteome</keyword>
<proteinExistence type="predicted"/>
<dbReference type="InterPro" id="IPR036779">
    <property type="entry name" value="LysM_dom_sf"/>
</dbReference>
<dbReference type="AlphaFoldDB" id="A0AAE3NVN9"/>
<dbReference type="InterPro" id="IPR043856">
    <property type="entry name" value="DUF5818"/>
</dbReference>
<feature type="domain" description="LysM" evidence="3">
    <location>
        <begin position="98"/>
        <end position="142"/>
    </location>
</feature>
<reference evidence="4" key="1">
    <citation type="submission" date="2023-03" db="EMBL/GenBank/DDBJ databases">
        <title>Multiphase analysis and comparison of six strains from genera Psychromarinibacter, Lutimaribacter, and Maritimibacter, including a novel species: Psychromarinibacter sediminicola sp. nov.</title>
        <authorList>
            <person name="Wang Y.-H."/>
            <person name="Ye M.-Q."/>
            <person name="Du Z.-J."/>
        </authorList>
    </citation>
    <scope>NUCLEOTIDE SEQUENCE</scope>
    <source>
        <strain evidence="4">C21-152</strain>
    </source>
</reference>
<dbReference type="Gene3D" id="3.10.350.10">
    <property type="entry name" value="LysM domain"/>
    <property type="match status" value="2"/>
</dbReference>
<evidence type="ECO:0000256" key="1">
    <source>
        <dbReference type="SAM" id="MobiDB-lite"/>
    </source>
</evidence>
<evidence type="ECO:0000259" key="3">
    <source>
        <dbReference type="PROSITE" id="PS51782"/>
    </source>
</evidence>
<dbReference type="Pfam" id="PF19135">
    <property type="entry name" value="DUF5818"/>
    <property type="match status" value="1"/>
</dbReference>
<feature type="signal peptide" evidence="2">
    <location>
        <begin position="1"/>
        <end position="25"/>
    </location>
</feature>
<dbReference type="InterPro" id="IPR018392">
    <property type="entry name" value="LysM"/>
</dbReference>
<feature type="domain" description="LysM" evidence="3">
    <location>
        <begin position="31"/>
        <end position="75"/>
    </location>
</feature>